<dbReference type="Proteomes" id="UP000662986">
    <property type="component" value="Plasmid unnamed2"/>
</dbReference>
<protein>
    <submittedName>
        <fullName evidence="1">Uncharacterized protein</fullName>
    </submittedName>
</protein>
<evidence type="ECO:0000313" key="2">
    <source>
        <dbReference type="Proteomes" id="UP000662986"/>
    </source>
</evidence>
<gene>
    <name evidence="1" type="ORF">JWS13_04270</name>
</gene>
<accession>A0A974VZF9</accession>
<keyword evidence="1" id="KW-0614">Plasmid</keyword>
<organism evidence="1 2">
    <name type="scientific">Rhodococcus pseudokoreensis</name>
    <dbReference type="NCBI Taxonomy" id="2811421"/>
    <lineage>
        <taxon>Bacteria</taxon>
        <taxon>Bacillati</taxon>
        <taxon>Actinomycetota</taxon>
        <taxon>Actinomycetes</taxon>
        <taxon>Mycobacteriales</taxon>
        <taxon>Nocardiaceae</taxon>
        <taxon>Rhodococcus</taxon>
    </lineage>
</organism>
<evidence type="ECO:0000313" key="1">
    <source>
        <dbReference type="EMBL" id="QSE87932.1"/>
    </source>
</evidence>
<proteinExistence type="predicted"/>
<keyword evidence="2" id="KW-1185">Reference proteome</keyword>
<dbReference type="RefSeq" id="WP_206004692.1">
    <property type="nucleotide sequence ID" value="NZ_CP070617.1"/>
</dbReference>
<reference evidence="1 2" key="1">
    <citation type="journal article" date="2021" name="Microbiol. Resour. Announc.">
        <title>Complete Genome Sequences of Two Rhodococcus sp. Strains with Large and Linear Chromosomes, Isolated from Apple Rhizosphere.</title>
        <authorList>
            <person name="Benning S."/>
            <person name="Brugnone N."/>
            <person name="Siani R."/>
            <person name="Kublik S."/>
            <person name="Schloter M."/>
            <person name="Rad V."/>
        </authorList>
    </citation>
    <scope>NUCLEOTIDE SEQUENCE [LARGE SCALE GENOMIC DNA]</scope>
    <source>
        <strain evidence="1 2">R79</strain>
    </source>
</reference>
<name>A0A974VZF9_9NOCA</name>
<geneLocation type="plasmid" evidence="1 2">
    <name>unnamed2</name>
</geneLocation>
<sequence>MLNEHPVEFADRGRIGTVLAKSEPDVLAARRPGVRTQEVDTQVVEVCGEAVRIGTSLFGAKTGGVEVEREKPKAVVRAGEIDRPGKFRPLQGHGDTGVVTVLSVRVDANAPPRRPHAGACVVELRVWCALVGIRGNTRMSD</sequence>
<reference evidence="1 2" key="2">
    <citation type="journal article" date="2022" name="Arch. Microbiol.">
        <title>Rhodococcus pseudokoreensis sp. nov. isolated from the rhizosphere of young M26 apple rootstocks.</title>
        <authorList>
            <person name="Kampfer P."/>
            <person name="Glaeser S.P."/>
            <person name="Blom J."/>
            <person name="Wolf J."/>
            <person name="Benning S."/>
            <person name="Schloter M."/>
            <person name="Neumann-Schaal M."/>
        </authorList>
    </citation>
    <scope>NUCLEOTIDE SEQUENCE [LARGE SCALE GENOMIC DNA]</scope>
    <source>
        <strain evidence="1 2">R79</strain>
    </source>
</reference>
<dbReference type="EMBL" id="CP070617">
    <property type="protein sequence ID" value="QSE87932.1"/>
    <property type="molecule type" value="Genomic_DNA"/>
</dbReference>